<feature type="active site" evidence="3">
    <location>
        <position position="210"/>
    </location>
</feature>
<dbReference type="InParanoid" id="A0A423VS06"/>
<dbReference type="Gene3D" id="3.40.50.1820">
    <property type="entry name" value="alpha/beta hydrolase"/>
    <property type="match status" value="1"/>
</dbReference>
<dbReference type="Pfam" id="PF07859">
    <property type="entry name" value="Abhydrolase_3"/>
    <property type="match status" value="1"/>
</dbReference>
<comment type="similarity">
    <text evidence="1">Belongs to the 'GDXG' lipolytic enzyme family.</text>
</comment>
<evidence type="ECO:0000313" key="7">
    <source>
        <dbReference type="Proteomes" id="UP000285146"/>
    </source>
</evidence>
<evidence type="ECO:0000256" key="2">
    <source>
        <dbReference type="ARBA" id="ARBA00022801"/>
    </source>
</evidence>
<dbReference type="PROSITE" id="PS01174">
    <property type="entry name" value="LIPASE_GDXG_SER"/>
    <property type="match status" value="1"/>
</dbReference>
<evidence type="ECO:0000256" key="4">
    <source>
        <dbReference type="SAM" id="Phobius"/>
    </source>
</evidence>
<keyword evidence="4" id="KW-0472">Membrane</keyword>
<reference evidence="6 7" key="1">
    <citation type="submission" date="2015-09" db="EMBL/GenBank/DDBJ databases">
        <title>Host preference determinants of Valsa canker pathogens revealed by comparative genomics.</title>
        <authorList>
            <person name="Yin Z."/>
            <person name="Huang L."/>
        </authorList>
    </citation>
    <scope>NUCLEOTIDE SEQUENCE [LARGE SCALE GENOMIC DNA]</scope>
    <source>
        <strain evidence="6 7">SXYLt</strain>
    </source>
</reference>
<evidence type="ECO:0000259" key="5">
    <source>
        <dbReference type="Pfam" id="PF07859"/>
    </source>
</evidence>
<dbReference type="PROSITE" id="PS01173">
    <property type="entry name" value="LIPASE_GDXG_HIS"/>
    <property type="match status" value="1"/>
</dbReference>
<keyword evidence="4" id="KW-1133">Transmembrane helix</keyword>
<comment type="caution">
    <text evidence="6">The sequence shown here is derived from an EMBL/GenBank/DDBJ whole genome shotgun (WGS) entry which is preliminary data.</text>
</comment>
<keyword evidence="4" id="KW-0812">Transmembrane</keyword>
<dbReference type="STRING" id="1230097.A0A423VS06"/>
<dbReference type="PANTHER" id="PTHR48081">
    <property type="entry name" value="AB HYDROLASE SUPERFAMILY PROTEIN C4A8.06C"/>
    <property type="match status" value="1"/>
</dbReference>
<organism evidence="6 7">
    <name type="scientific">Cytospora leucostoma</name>
    <dbReference type="NCBI Taxonomy" id="1230097"/>
    <lineage>
        <taxon>Eukaryota</taxon>
        <taxon>Fungi</taxon>
        <taxon>Dikarya</taxon>
        <taxon>Ascomycota</taxon>
        <taxon>Pezizomycotina</taxon>
        <taxon>Sordariomycetes</taxon>
        <taxon>Sordariomycetidae</taxon>
        <taxon>Diaporthales</taxon>
        <taxon>Cytosporaceae</taxon>
        <taxon>Cytospora</taxon>
    </lineage>
</organism>
<name>A0A423VS06_9PEZI</name>
<proteinExistence type="inferred from homology"/>
<protein>
    <recommendedName>
        <fullName evidence="5">Alpha/beta hydrolase fold-3 domain-containing protein</fullName>
    </recommendedName>
</protein>
<evidence type="ECO:0000313" key="6">
    <source>
        <dbReference type="EMBL" id="ROV93880.1"/>
    </source>
</evidence>
<dbReference type="EMBL" id="LKEB01000078">
    <property type="protein sequence ID" value="ROV93880.1"/>
    <property type="molecule type" value="Genomic_DNA"/>
</dbReference>
<accession>A0A423VS06</accession>
<feature type="domain" description="Alpha/beta hydrolase fold-3" evidence="5">
    <location>
        <begin position="129"/>
        <end position="342"/>
    </location>
</feature>
<keyword evidence="2" id="KW-0378">Hydrolase</keyword>
<dbReference type="InterPro" id="IPR050300">
    <property type="entry name" value="GDXG_lipolytic_enzyme"/>
</dbReference>
<dbReference type="SUPFAM" id="SSF53474">
    <property type="entry name" value="alpha/beta-Hydrolases"/>
    <property type="match status" value="1"/>
</dbReference>
<gene>
    <name evidence="6" type="ORF">VPNG_09494</name>
</gene>
<evidence type="ECO:0000256" key="3">
    <source>
        <dbReference type="PROSITE-ProRule" id="PRU10038"/>
    </source>
</evidence>
<dbReference type="PANTHER" id="PTHR48081:SF8">
    <property type="entry name" value="ALPHA_BETA HYDROLASE FOLD-3 DOMAIN-CONTAINING PROTEIN-RELATED"/>
    <property type="match status" value="1"/>
</dbReference>
<dbReference type="InterPro" id="IPR033140">
    <property type="entry name" value="Lipase_GDXG_put_SER_AS"/>
</dbReference>
<dbReference type="InterPro" id="IPR029058">
    <property type="entry name" value="AB_hydrolase_fold"/>
</dbReference>
<dbReference type="InterPro" id="IPR013094">
    <property type="entry name" value="AB_hydrolase_3"/>
</dbReference>
<evidence type="ECO:0000256" key="1">
    <source>
        <dbReference type="ARBA" id="ARBA00010515"/>
    </source>
</evidence>
<dbReference type="AlphaFoldDB" id="A0A423VS06"/>
<dbReference type="GO" id="GO:0016787">
    <property type="term" value="F:hydrolase activity"/>
    <property type="evidence" value="ECO:0007669"/>
    <property type="project" value="UniProtKB-KW"/>
</dbReference>
<dbReference type="InterPro" id="IPR002168">
    <property type="entry name" value="Lipase_GDXG_HIS_AS"/>
</dbReference>
<keyword evidence="7" id="KW-1185">Reference proteome</keyword>
<feature type="transmembrane region" description="Helical" evidence="4">
    <location>
        <begin position="20"/>
        <end position="41"/>
    </location>
</feature>
<sequence length="369" mass="40427">MTARHPLVSYQPLRLLFQLSYAISVILRLPYYVTVALIPSLRPIRKWSVKQTFMSRIIYPFLDATSRVGITETLTLDPGKEGRRFQIVPVSTSGAYKGPLASETVEPAKIGGSWYPDAPGANVTSKTVLLYFHGGAFVQGDGRTATCGHIANYFLEKGSADFVFSLQYRLSGHGGLNPFPAALQDALSSYLFLLNTLHIPSRQIIFAGDSSGATLATSLLRYLHEFGSAIGTPTPRCAVLLSPWVEPFYYDASDNPHRGTDFTPGTFGAWGAHAYAGSLATPETDPYITPLGNPFPTPVPLFVNAGTAELFFERIKQWVKEMREVKGNVVELHEEEGGVHDTFLIAEVMGFEESAWDVAAKVAGFVHKF</sequence>
<dbReference type="OrthoDB" id="2152029at2759"/>
<dbReference type="Proteomes" id="UP000285146">
    <property type="component" value="Unassembled WGS sequence"/>
</dbReference>